<keyword evidence="2" id="KW-1185">Reference proteome</keyword>
<dbReference type="EMBL" id="JAWHQM010000013">
    <property type="protein sequence ID" value="KAK5629928.1"/>
    <property type="molecule type" value="Genomic_DNA"/>
</dbReference>
<protein>
    <submittedName>
        <fullName evidence="1">Uncharacterized protein</fullName>
    </submittedName>
</protein>
<reference evidence="1 2" key="1">
    <citation type="submission" date="2023-10" db="EMBL/GenBank/DDBJ databases">
        <title>Draft genome sequence of Xylaria bambusicola isolate GMP-LS, the root and basal stem rot pathogen of sugarcane in Indonesia.</title>
        <authorList>
            <person name="Selvaraj P."/>
            <person name="Muralishankar V."/>
            <person name="Muruganantham S."/>
            <person name="Sp S."/>
            <person name="Haryani S."/>
            <person name="Lau K.J.X."/>
            <person name="Naqvi N.I."/>
        </authorList>
    </citation>
    <scope>NUCLEOTIDE SEQUENCE [LARGE SCALE GENOMIC DNA]</scope>
    <source>
        <strain evidence="1">GMP-LS</strain>
    </source>
</reference>
<sequence>MFLGVTSMQPAWILSAMDLNTLSSTSSNMSVYTLLISQERPNKSIVNIPMVDLEREQQGHQGP</sequence>
<evidence type="ECO:0000313" key="1">
    <source>
        <dbReference type="EMBL" id="KAK5629928.1"/>
    </source>
</evidence>
<dbReference type="AlphaFoldDB" id="A0AAN7UP39"/>
<name>A0AAN7UP39_9PEZI</name>
<comment type="caution">
    <text evidence="1">The sequence shown here is derived from an EMBL/GenBank/DDBJ whole genome shotgun (WGS) entry which is preliminary data.</text>
</comment>
<gene>
    <name evidence="1" type="ORF">RRF57_005643</name>
</gene>
<dbReference type="Proteomes" id="UP001305414">
    <property type="component" value="Unassembled WGS sequence"/>
</dbReference>
<organism evidence="1 2">
    <name type="scientific">Xylaria bambusicola</name>
    <dbReference type="NCBI Taxonomy" id="326684"/>
    <lineage>
        <taxon>Eukaryota</taxon>
        <taxon>Fungi</taxon>
        <taxon>Dikarya</taxon>
        <taxon>Ascomycota</taxon>
        <taxon>Pezizomycotina</taxon>
        <taxon>Sordariomycetes</taxon>
        <taxon>Xylariomycetidae</taxon>
        <taxon>Xylariales</taxon>
        <taxon>Xylariaceae</taxon>
        <taxon>Xylaria</taxon>
    </lineage>
</organism>
<evidence type="ECO:0000313" key="2">
    <source>
        <dbReference type="Proteomes" id="UP001305414"/>
    </source>
</evidence>
<proteinExistence type="predicted"/>
<accession>A0AAN7UP39</accession>